<sequence length="412" mass="45986">MVSCDFIPVTIGGITLFAFLLRSKAHGLRGQKERQLRRFYEFFAGGGMARAGLGVGWKCLLANDFDAKKGASYIRNWGSDHLIVDDIRNLSPDDMPDQPDLIWGSFPCQDLSLAGLGGGLKGARSGTFWPFVHHIQTLRDENRAPAVIALENVLGTLTSHQGKDFTAICRALRDLGYRFGAIVMDAALFVPQSRPRLIIVAMRADLPMPVGIIRQAPQVPWHTKGLRNAYDSLPKTLQKQWLWWEMPKPAERILRFADLVEDRPASTKWHTKSETRALLSMMSEVNLAKVETAKSAGVRMVGTIYKRTRVEHGIKVQRAEVRFDEIAGCLRTPAGGSSRQLIMVVENSSIRSRLISTRETARLMGLPETYILPDRYNEAYHLTGDGVAVPVVRYLSQHLFEPLIPAAQSARV</sequence>
<evidence type="ECO:0000256" key="1">
    <source>
        <dbReference type="ARBA" id="ARBA00022603"/>
    </source>
</evidence>
<dbReference type="Pfam" id="PF00145">
    <property type="entry name" value="DNA_methylase"/>
    <property type="match status" value="1"/>
</dbReference>
<evidence type="ECO:0000256" key="8">
    <source>
        <dbReference type="RuleBase" id="RU000417"/>
    </source>
</evidence>
<dbReference type="PANTHER" id="PTHR46098">
    <property type="entry name" value="TRNA (CYTOSINE(38)-C(5))-METHYLTRANSFERASE"/>
    <property type="match status" value="1"/>
</dbReference>
<dbReference type="AlphaFoldDB" id="A0A238K7P2"/>
<dbReference type="InterPro" id="IPR001525">
    <property type="entry name" value="C5_MeTfrase"/>
</dbReference>
<accession>A0A238K7P2</accession>
<dbReference type="GO" id="GO:0009307">
    <property type="term" value="P:DNA restriction-modification system"/>
    <property type="evidence" value="ECO:0007669"/>
    <property type="project" value="UniProtKB-KW"/>
</dbReference>
<dbReference type="InterPro" id="IPR050750">
    <property type="entry name" value="C5-MTase"/>
</dbReference>
<reference evidence="9 10" key="1">
    <citation type="submission" date="2017-05" db="EMBL/GenBank/DDBJ databases">
        <authorList>
            <person name="Song R."/>
            <person name="Chenine A.L."/>
            <person name="Ruprecht R.M."/>
        </authorList>
    </citation>
    <scope>NUCLEOTIDE SEQUENCE [LARGE SCALE GENOMIC DNA]</scope>
    <source>
        <strain evidence="9 10">CECT 8663</strain>
    </source>
</reference>
<dbReference type="EC" id="2.1.1.37" evidence="8"/>
<dbReference type="NCBIfam" id="TIGR00675">
    <property type="entry name" value="dcm"/>
    <property type="match status" value="1"/>
</dbReference>
<evidence type="ECO:0000313" key="9">
    <source>
        <dbReference type="EMBL" id="SMX38825.1"/>
    </source>
</evidence>
<evidence type="ECO:0000313" key="10">
    <source>
        <dbReference type="Proteomes" id="UP000220836"/>
    </source>
</evidence>
<dbReference type="SUPFAM" id="SSF53335">
    <property type="entry name" value="S-adenosyl-L-methionine-dependent methyltransferases"/>
    <property type="match status" value="1"/>
</dbReference>
<evidence type="ECO:0000256" key="6">
    <source>
        <dbReference type="PROSITE-ProRule" id="PRU01016"/>
    </source>
</evidence>
<dbReference type="GO" id="GO:0032259">
    <property type="term" value="P:methylation"/>
    <property type="evidence" value="ECO:0007669"/>
    <property type="project" value="UniProtKB-KW"/>
</dbReference>
<dbReference type="PANTHER" id="PTHR46098:SF1">
    <property type="entry name" value="TRNA (CYTOSINE(38)-C(5))-METHYLTRANSFERASE"/>
    <property type="match status" value="1"/>
</dbReference>
<dbReference type="Gene3D" id="3.40.50.150">
    <property type="entry name" value="Vaccinia Virus protein VP39"/>
    <property type="match status" value="1"/>
</dbReference>
<feature type="active site" evidence="6">
    <location>
        <position position="108"/>
    </location>
</feature>
<dbReference type="InterPro" id="IPR018117">
    <property type="entry name" value="C5_DNA_meth_AS"/>
</dbReference>
<gene>
    <name evidence="9" type="primary">hpaIIM_1</name>
    <name evidence="9" type="ORF">PEV8663_01560</name>
</gene>
<dbReference type="PROSITE" id="PS51679">
    <property type="entry name" value="SAM_MT_C5"/>
    <property type="match status" value="1"/>
</dbReference>
<name>A0A238K7P2_9RHOB</name>
<evidence type="ECO:0000256" key="2">
    <source>
        <dbReference type="ARBA" id="ARBA00022679"/>
    </source>
</evidence>
<dbReference type="PRINTS" id="PR00105">
    <property type="entry name" value="C5METTRFRASE"/>
</dbReference>
<keyword evidence="10" id="KW-1185">Reference proteome</keyword>
<organism evidence="9 10">
    <name type="scientific">Pelagimonas varians</name>
    <dbReference type="NCBI Taxonomy" id="696760"/>
    <lineage>
        <taxon>Bacteria</taxon>
        <taxon>Pseudomonadati</taxon>
        <taxon>Pseudomonadota</taxon>
        <taxon>Alphaproteobacteria</taxon>
        <taxon>Rhodobacterales</taxon>
        <taxon>Roseobacteraceae</taxon>
        <taxon>Pelagimonas</taxon>
    </lineage>
</organism>
<comment type="similarity">
    <text evidence="6 7">Belongs to the class I-like SAM-binding methyltransferase superfamily. C5-methyltransferase family.</text>
</comment>
<keyword evidence="3 6" id="KW-0949">S-adenosyl-L-methionine</keyword>
<proteinExistence type="inferred from homology"/>
<comment type="catalytic activity">
    <reaction evidence="5 8">
        <text>a 2'-deoxycytidine in DNA + S-adenosyl-L-methionine = a 5-methyl-2'-deoxycytidine in DNA + S-adenosyl-L-homocysteine + H(+)</text>
        <dbReference type="Rhea" id="RHEA:13681"/>
        <dbReference type="Rhea" id="RHEA-COMP:11369"/>
        <dbReference type="Rhea" id="RHEA-COMP:11370"/>
        <dbReference type="ChEBI" id="CHEBI:15378"/>
        <dbReference type="ChEBI" id="CHEBI:57856"/>
        <dbReference type="ChEBI" id="CHEBI:59789"/>
        <dbReference type="ChEBI" id="CHEBI:85452"/>
        <dbReference type="ChEBI" id="CHEBI:85454"/>
        <dbReference type="EC" id="2.1.1.37"/>
    </reaction>
</comment>
<evidence type="ECO:0000256" key="4">
    <source>
        <dbReference type="ARBA" id="ARBA00022747"/>
    </source>
</evidence>
<dbReference type="Proteomes" id="UP000220836">
    <property type="component" value="Unassembled WGS sequence"/>
</dbReference>
<keyword evidence="4" id="KW-0680">Restriction system</keyword>
<dbReference type="InterPro" id="IPR029063">
    <property type="entry name" value="SAM-dependent_MTases_sf"/>
</dbReference>
<evidence type="ECO:0000256" key="5">
    <source>
        <dbReference type="ARBA" id="ARBA00047422"/>
    </source>
</evidence>
<dbReference type="PROSITE" id="PS00094">
    <property type="entry name" value="C5_MTASE_1"/>
    <property type="match status" value="1"/>
</dbReference>
<evidence type="ECO:0000256" key="7">
    <source>
        <dbReference type="RuleBase" id="RU000416"/>
    </source>
</evidence>
<keyword evidence="2 6" id="KW-0808">Transferase</keyword>
<evidence type="ECO:0000256" key="3">
    <source>
        <dbReference type="ARBA" id="ARBA00022691"/>
    </source>
</evidence>
<dbReference type="GO" id="GO:0003886">
    <property type="term" value="F:DNA (cytosine-5-)-methyltransferase activity"/>
    <property type="evidence" value="ECO:0007669"/>
    <property type="project" value="UniProtKB-EC"/>
</dbReference>
<dbReference type="EMBL" id="FXYH01000004">
    <property type="protein sequence ID" value="SMX38825.1"/>
    <property type="molecule type" value="Genomic_DNA"/>
</dbReference>
<keyword evidence="1 6" id="KW-0489">Methyltransferase</keyword>
<protein>
    <recommendedName>
        <fullName evidence="8">Cytosine-specific methyltransferase</fullName>
        <ecNumber evidence="8">2.1.1.37</ecNumber>
    </recommendedName>
</protein>
<dbReference type="Gene3D" id="3.90.120.10">
    <property type="entry name" value="DNA Methylase, subunit A, domain 2"/>
    <property type="match status" value="1"/>
</dbReference>